<dbReference type="InterPro" id="IPR017331">
    <property type="entry name" value="Peptidoglycan_recognition"/>
</dbReference>
<evidence type="ECO:0000256" key="6">
    <source>
        <dbReference type="PIRNR" id="PIRNR037945"/>
    </source>
</evidence>
<evidence type="ECO:0000256" key="2">
    <source>
        <dbReference type="ARBA" id="ARBA00022588"/>
    </source>
</evidence>
<feature type="signal peptide" evidence="8">
    <location>
        <begin position="1"/>
        <end position="16"/>
    </location>
</feature>
<dbReference type="Pfam" id="PF01510">
    <property type="entry name" value="Amidase_2"/>
    <property type="match status" value="1"/>
</dbReference>
<evidence type="ECO:0000256" key="1">
    <source>
        <dbReference type="ARBA" id="ARBA00007553"/>
    </source>
</evidence>
<keyword evidence="12" id="KW-1185">Reference proteome</keyword>
<dbReference type="EMBL" id="BGPR01003591">
    <property type="protein sequence ID" value="GBM90029.1"/>
    <property type="molecule type" value="Genomic_DNA"/>
</dbReference>
<dbReference type="PANTHER" id="PTHR11022">
    <property type="entry name" value="PEPTIDOGLYCAN RECOGNITION PROTEIN"/>
    <property type="match status" value="1"/>
</dbReference>
<feature type="domain" description="N-acetylmuramoyl-L-alanine amidase" evidence="9">
    <location>
        <begin position="41"/>
        <end position="178"/>
    </location>
</feature>
<protein>
    <recommendedName>
        <fullName evidence="6">Peptidoglycan-recognition protein</fullName>
    </recommendedName>
</protein>
<evidence type="ECO:0000256" key="4">
    <source>
        <dbReference type="ARBA" id="ARBA00022859"/>
    </source>
</evidence>
<dbReference type="PIRSF" id="PIRSF037945">
    <property type="entry name" value="PGRPs"/>
    <property type="match status" value="1"/>
</dbReference>
<reference evidence="11 12" key="1">
    <citation type="journal article" date="2019" name="Sci. Rep.">
        <title>Orb-weaving spider Araneus ventricosus genome elucidates the spidroin gene catalogue.</title>
        <authorList>
            <person name="Kono N."/>
            <person name="Nakamura H."/>
            <person name="Ohtoshi R."/>
            <person name="Moran D.A.P."/>
            <person name="Shinohara A."/>
            <person name="Yoshida Y."/>
            <person name="Fujiwara M."/>
            <person name="Mori M."/>
            <person name="Tomita M."/>
            <person name="Arakawa K."/>
        </authorList>
    </citation>
    <scope>NUCLEOTIDE SEQUENCE [LARGE SCALE GENOMIC DNA]</scope>
</reference>
<comment type="caution">
    <text evidence="11">The sequence shown here is derived from an EMBL/GenBank/DDBJ whole genome shotgun (WGS) entry which is preliminary data.</text>
</comment>
<accession>A0A4Y2JKP7</accession>
<dbReference type="Gene3D" id="3.40.80.10">
    <property type="entry name" value="Peptidoglycan recognition protein-like"/>
    <property type="match status" value="1"/>
</dbReference>
<evidence type="ECO:0000259" key="10">
    <source>
        <dbReference type="SMART" id="SM00701"/>
    </source>
</evidence>
<dbReference type="SMART" id="SM00701">
    <property type="entry name" value="PGRP"/>
    <property type="match status" value="1"/>
</dbReference>
<comment type="similarity">
    <text evidence="1 6">Belongs to the N-acetylmuramoyl-L-alanine amidase 2 family.</text>
</comment>
<feature type="chain" id="PRO_5021329818" description="Peptidoglycan-recognition protein" evidence="8">
    <location>
        <begin position="17"/>
        <end position="208"/>
    </location>
</feature>
<dbReference type="GO" id="GO:0008270">
    <property type="term" value="F:zinc ion binding"/>
    <property type="evidence" value="ECO:0007669"/>
    <property type="project" value="InterPro"/>
</dbReference>
<evidence type="ECO:0000259" key="9">
    <source>
        <dbReference type="SMART" id="SM00644"/>
    </source>
</evidence>
<feature type="disulfide bond" evidence="7">
    <location>
        <begin position="66"/>
        <end position="72"/>
    </location>
</feature>
<feature type="disulfide bond" evidence="7">
    <location>
        <begin position="27"/>
        <end position="152"/>
    </location>
</feature>
<keyword evidence="5 7" id="KW-1015">Disulfide bond</keyword>
<keyword evidence="2 6" id="KW-0399">Innate immunity</keyword>
<name>A0A4Y2JKP7_ARAVE</name>
<evidence type="ECO:0000313" key="11">
    <source>
        <dbReference type="EMBL" id="GBM90029.1"/>
    </source>
</evidence>
<sequence>MKIVYIIILIWMVTNATRYARDEEESCDGVKFVTRAEWEARPPVRTAPMALPVNHIIIMHTCYGACDNTPLCKRNVKAIQDYHMDDKGWWNIAYSFLIGGDGRVYVGVGFHNVGEYTINYNDISIGVAFLGNFDYMVPTAEMLNATKELINCGIKKGYITPSAEIHGQRDATCTNSPGKNLYAEIKKWDNFIGGRLPLYHCCADHNKG</sequence>
<dbReference type="CDD" id="cd06583">
    <property type="entry name" value="PGRP"/>
    <property type="match status" value="1"/>
</dbReference>
<evidence type="ECO:0000256" key="8">
    <source>
        <dbReference type="SAM" id="SignalP"/>
    </source>
</evidence>
<dbReference type="AlphaFoldDB" id="A0A4Y2JKP7"/>
<dbReference type="GO" id="GO:0042834">
    <property type="term" value="F:peptidoglycan binding"/>
    <property type="evidence" value="ECO:0007669"/>
    <property type="project" value="InterPro"/>
</dbReference>
<keyword evidence="3 8" id="KW-0732">Signal</keyword>
<gene>
    <name evidence="11" type="primary">PGRP_1</name>
    <name evidence="11" type="ORF">AVEN_209238_1</name>
</gene>
<evidence type="ECO:0000256" key="3">
    <source>
        <dbReference type="ARBA" id="ARBA00022729"/>
    </source>
</evidence>
<dbReference type="GO" id="GO:0008745">
    <property type="term" value="F:N-acetylmuramoyl-L-alanine amidase activity"/>
    <property type="evidence" value="ECO:0007669"/>
    <property type="project" value="InterPro"/>
</dbReference>
<dbReference type="SUPFAM" id="SSF55846">
    <property type="entry name" value="N-acetylmuramoyl-L-alanine amidase-like"/>
    <property type="match status" value="1"/>
</dbReference>
<dbReference type="PANTHER" id="PTHR11022:SF41">
    <property type="entry name" value="PEPTIDOGLYCAN-RECOGNITION PROTEIN LC-RELATED"/>
    <property type="match status" value="1"/>
</dbReference>
<dbReference type="FunFam" id="3.40.80.10:FF:000001">
    <property type="entry name" value="Peptidoglycan recognition protein 1"/>
    <property type="match status" value="1"/>
</dbReference>
<keyword evidence="4 6" id="KW-0391">Immunity</keyword>
<dbReference type="OrthoDB" id="10001926at2759"/>
<dbReference type="InterPro" id="IPR015510">
    <property type="entry name" value="PGRP"/>
</dbReference>
<dbReference type="InterPro" id="IPR036505">
    <property type="entry name" value="Amidase/PGRP_sf"/>
</dbReference>
<evidence type="ECO:0000256" key="7">
    <source>
        <dbReference type="PIRSR" id="PIRSR037945-1"/>
    </source>
</evidence>
<proteinExistence type="inferred from homology"/>
<feature type="domain" description="Peptidoglycan recognition protein family" evidence="10">
    <location>
        <begin position="30"/>
        <end position="172"/>
    </location>
</feature>
<dbReference type="GO" id="GO:0045087">
    <property type="term" value="P:innate immune response"/>
    <property type="evidence" value="ECO:0007669"/>
    <property type="project" value="UniProtKB-KW"/>
</dbReference>
<dbReference type="GO" id="GO:0009253">
    <property type="term" value="P:peptidoglycan catabolic process"/>
    <property type="evidence" value="ECO:0007669"/>
    <property type="project" value="InterPro"/>
</dbReference>
<dbReference type="Proteomes" id="UP000499080">
    <property type="component" value="Unassembled WGS sequence"/>
</dbReference>
<evidence type="ECO:0000313" key="12">
    <source>
        <dbReference type="Proteomes" id="UP000499080"/>
    </source>
</evidence>
<dbReference type="SMART" id="SM00644">
    <property type="entry name" value="Ami_2"/>
    <property type="match status" value="1"/>
</dbReference>
<dbReference type="InterPro" id="IPR006619">
    <property type="entry name" value="PGRP_domain_met/bac"/>
</dbReference>
<dbReference type="InterPro" id="IPR002502">
    <property type="entry name" value="Amidase_domain"/>
</dbReference>
<evidence type="ECO:0000256" key="5">
    <source>
        <dbReference type="ARBA" id="ARBA00023157"/>
    </source>
</evidence>
<organism evidence="11 12">
    <name type="scientific">Araneus ventricosus</name>
    <name type="common">Orbweaver spider</name>
    <name type="synonym">Epeira ventricosa</name>
    <dbReference type="NCBI Taxonomy" id="182803"/>
    <lineage>
        <taxon>Eukaryota</taxon>
        <taxon>Metazoa</taxon>
        <taxon>Ecdysozoa</taxon>
        <taxon>Arthropoda</taxon>
        <taxon>Chelicerata</taxon>
        <taxon>Arachnida</taxon>
        <taxon>Araneae</taxon>
        <taxon>Araneomorphae</taxon>
        <taxon>Entelegynae</taxon>
        <taxon>Araneoidea</taxon>
        <taxon>Araneidae</taxon>
        <taxon>Araneus</taxon>
    </lineage>
</organism>